<dbReference type="Proteomes" id="UP000321578">
    <property type="component" value="Unassembled WGS sequence"/>
</dbReference>
<evidence type="ECO:0000313" key="3">
    <source>
        <dbReference type="Proteomes" id="UP000321578"/>
    </source>
</evidence>
<name>A0A5C6ZR89_9FLAO</name>
<dbReference type="AlphaFoldDB" id="A0A5C6ZR89"/>
<dbReference type="Gene3D" id="3.10.450.40">
    <property type="match status" value="1"/>
</dbReference>
<dbReference type="RefSeq" id="WP_147084572.1">
    <property type="nucleotide sequence ID" value="NZ_VORM01000003.1"/>
</dbReference>
<feature type="domain" description="IraD/Gp25-like" evidence="1">
    <location>
        <begin position="28"/>
        <end position="118"/>
    </location>
</feature>
<dbReference type="InterPro" id="IPR007048">
    <property type="entry name" value="IraD/Gp25-like"/>
</dbReference>
<evidence type="ECO:0000259" key="1">
    <source>
        <dbReference type="Pfam" id="PF04965"/>
    </source>
</evidence>
<protein>
    <submittedName>
        <fullName evidence="2">GPW/gp25 family protein</fullName>
    </submittedName>
</protein>
<organism evidence="2 3">
    <name type="scientific">Subsaximicrobium wynnwilliamsii</name>
    <dbReference type="NCBI Taxonomy" id="291179"/>
    <lineage>
        <taxon>Bacteria</taxon>
        <taxon>Pseudomonadati</taxon>
        <taxon>Bacteroidota</taxon>
        <taxon>Flavobacteriia</taxon>
        <taxon>Flavobacteriales</taxon>
        <taxon>Flavobacteriaceae</taxon>
        <taxon>Subsaximicrobium</taxon>
    </lineage>
</organism>
<dbReference type="Pfam" id="PF04965">
    <property type="entry name" value="GPW_gp25"/>
    <property type="match status" value="1"/>
</dbReference>
<comment type="caution">
    <text evidence="2">The sequence shown here is derived from an EMBL/GenBank/DDBJ whole genome shotgun (WGS) entry which is preliminary data.</text>
</comment>
<reference evidence="2 3" key="1">
    <citation type="submission" date="2019-08" db="EMBL/GenBank/DDBJ databases">
        <title>Genomes of Subsaximicrobium wynnwilliamsii strains.</title>
        <authorList>
            <person name="Bowman J.P."/>
        </authorList>
    </citation>
    <scope>NUCLEOTIDE SEQUENCE [LARGE SCALE GENOMIC DNA]</scope>
    <source>
        <strain evidence="2 3">2-80-2</strain>
    </source>
</reference>
<proteinExistence type="predicted"/>
<dbReference type="EMBL" id="VORO01000001">
    <property type="protein sequence ID" value="TXD91110.1"/>
    <property type="molecule type" value="Genomic_DNA"/>
</dbReference>
<dbReference type="OrthoDB" id="9802846at2"/>
<dbReference type="SUPFAM" id="SSF160719">
    <property type="entry name" value="gpW/gp25-like"/>
    <property type="match status" value="1"/>
</dbReference>
<evidence type="ECO:0000313" key="2">
    <source>
        <dbReference type="EMBL" id="TXD91110.1"/>
    </source>
</evidence>
<accession>A0A5C6ZR89</accession>
<keyword evidence="3" id="KW-1185">Reference proteome</keyword>
<sequence>MEEKQFLGTGWSFPPTFNKTQKSLITVSGELDIEQSLELLITTSPGERVLRSDYGCGIKAMSFENMTVTMMTKLKRLIEKSILKYEPRIDLENVSLKNSIELEGILYIQIHYRLRTTNSRSNFVYPFYIKEGSLVQ</sequence>
<gene>
    <name evidence="2" type="ORF">ESY86_00505</name>
</gene>